<dbReference type="Proteomes" id="UP001430953">
    <property type="component" value="Unassembled WGS sequence"/>
</dbReference>
<dbReference type="AlphaFoldDB" id="A0AAW2GPI9"/>
<dbReference type="EMBL" id="JADYXP020000003">
    <property type="protein sequence ID" value="KAL0129171.1"/>
    <property type="molecule type" value="Genomic_DNA"/>
</dbReference>
<evidence type="ECO:0000313" key="2">
    <source>
        <dbReference type="EMBL" id="KAL0129171.1"/>
    </source>
</evidence>
<gene>
    <name evidence="2" type="ORF">PUN28_004099</name>
</gene>
<evidence type="ECO:0000256" key="1">
    <source>
        <dbReference type="SAM" id="MobiDB-lite"/>
    </source>
</evidence>
<feature type="region of interest" description="Disordered" evidence="1">
    <location>
        <begin position="126"/>
        <end position="146"/>
    </location>
</feature>
<feature type="region of interest" description="Disordered" evidence="1">
    <location>
        <begin position="168"/>
        <end position="193"/>
    </location>
</feature>
<feature type="compositionally biased region" description="Basic and acidic residues" evidence="1">
    <location>
        <begin position="177"/>
        <end position="193"/>
    </location>
</feature>
<evidence type="ECO:0000313" key="3">
    <source>
        <dbReference type="Proteomes" id="UP001430953"/>
    </source>
</evidence>
<reference evidence="2 3" key="1">
    <citation type="submission" date="2023-03" db="EMBL/GenBank/DDBJ databases">
        <title>High recombination rates correlate with genetic variation in Cardiocondyla obscurior ants.</title>
        <authorList>
            <person name="Errbii M."/>
        </authorList>
    </citation>
    <scope>NUCLEOTIDE SEQUENCE [LARGE SCALE GENOMIC DNA]</scope>
    <source>
        <strain evidence="2">Alpha-2009</strain>
        <tissue evidence="2">Whole body</tissue>
    </source>
</reference>
<keyword evidence="3" id="KW-1185">Reference proteome</keyword>
<name>A0AAW2GPI9_9HYME</name>
<sequence length="193" mass="21795">MTVVHELSRVSWLCRRILALLLPSRRPYLILSLSLFFPLTAGGPRTLSPNRPRRPCLLPSSYPCRFLPLSEAPPRRPRAQCSRAPVCTSSPFSSRCALSCSPGPTPEAPRKPCRGTAAAAAATAFSPMPRYPREPRRAQRSRAAAKRLPASRARDCIFLIAVTYYRPAARRRRNKDGRKTREPRENYARTKRR</sequence>
<protein>
    <submittedName>
        <fullName evidence="2">Uncharacterized protein</fullName>
    </submittedName>
</protein>
<accession>A0AAW2GPI9</accession>
<proteinExistence type="predicted"/>
<organism evidence="2 3">
    <name type="scientific">Cardiocondyla obscurior</name>
    <dbReference type="NCBI Taxonomy" id="286306"/>
    <lineage>
        <taxon>Eukaryota</taxon>
        <taxon>Metazoa</taxon>
        <taxon>Ecdysozoa</taxon>
        <taxon>Arthropoda</taxon>
        <taxon>Hexapoda</taxon>
        <taxon>Insecta</taxon>
        <taxon>Pterygota</taxon>
        <taxon>Neoptera</taxon>
        <taxon>Endopterygota</taxon>
        <taxon>Hymenoptera</taxon>
        <taxon>Apocrita</taxon>
        <taxon>Aculeata</taxon>
        <taxon>Formicoidea</taxon>
        <taxon>Formicidae</taxon>
        <taxon>Myrmicinae</taxon>
        <taxon>Cardiocondyla</taxon>
    </lineage>
</organism>
<comment type="caution">
    <text evidence="2">The sequence shown here is derived from an EMBL/GenBank/DDBJ whole genome shotgun (WGS) entry which is preliminary data.</text>
</comment>